<dbReference type="InterPro" id="IPR051398">
    <property type="entry name" value="Polysacch_Deacetylase"/>
</dbReference>
<dbReference type="PROSITE" id="PS51677">
    <property type="entry name" value="NODB"/>
    <property type="match status" value="1"/>
</dbReference>
<dbReference type="PANTHER" id="PTHR34216:SF11">
    <property type="entry name" value="CHITOOLIGOSACCHARIDE DEACETYLASE"/>
    <property type="match status" value="1"/>
</dbReference>
<dbReference type="GO" id="GO:0016810">
    <property type="term" value="F:hydrolase activity, acting on carbon-nitrogen (but not peptide) bonds"/>
    <property type="evidence" value="ECO:0007669"/>
    <property type="project" value="InterPro"/>
</dbReference>
<reference evidence="3 4" key="1">
    <citation type="submission" date="2016-11" db="EMBL/GenBank/DDBJ databases">
        <title>Trade-off between light-utilization and light-protection in marine flavobacteria.</title>
        <authorList>
            <person name="Kumagai Y."/>
        </authorList>
    </citation>
    <scope>NUCLEOTIDE SEQUENCE [LARGE SCALE GENOMIC DNA]</scope>
    <source>
        <strain evidence="3 4">NBRC 107125</strain>
    </source>
</reference>
<gene>
    <name evidence="3" type="ORF">BST96_05470</name>
</gene>
<dbReference type="InterPro" id="IPR011330">
    <property type="entry name" value="Glyco_hydro/deAcase_b/a-brl"/>
</dbReference>
<feature type="domain" description="NodB homology" evidence="2">
    <location>
        <begin position="32"/>
        <end position="249"/>
    </location>
</feature>
<dbReference type="KEGG" id="osg:BST96_05470"/>
<dbReference type="EMBL" id="CP019343">
    <property type="protein sequence ID" value="ARN73616.1"/>
    <property type="molecule type" value="Genomic_DNA"/>
</dbReference>
<sequence length="249" mass="27722">MLSNPKVLLKAAKQLLLESTFSKSQYIELDKCLVSFTFDDVPVSAVTHGAKILEDNNVRGTYYVASGINPDGSSFLAPEHMYQLADAGHEIGCHTFHHTNLRWASGAATIADCSQNTQAIQKILPEYAIKNFAYPFGSVGPRSKRVLRNLYTSMRTSDEGLNVGKTDLSHLRAVSLYSETFSREHILNILEQAIQKKAWLVFYTHDVADDHGPWGTSIDDFQWVVDQCANRQCEILRVDAALKKIGADS</sequence>
<dbReference type="SUPFAM" id="SSF88713">
    <property type="entry name" value="Glycoside hydrolase/deacetylase"/>
    <property type="match status" value="1"/>
</dbReference>
<evidence type="ECO:0000259" key="2">
    <source>
        <dbReference type="PROSITE" id="PS51677"/>
    </source>
</evidence>
<name>A0A1X9N7F3_9GAMM</name>
<keyword evidence="1" id="KW-0732">Signal</keyword>
<dbReference type="Proteomes" id="UP000193450">
    <property type="component" value="Chromosome"/>
</dbReference>
<dbReference type="Pfam" id="PF01522">
    <property type="entry name" value="Polysacc_deac_1"/>
    <property type="match status" value="1"/>
</dbReference>
<dbReference type="GO" id="GO:0005975">
    <property type="term" value="P:carbohydrate metabolic process"/>
    <property type="evidence" value="ECO:0007669"/>
    <property type="project" value="InterPro"/>
</dbReference>
<accession>A0A1X9N7F3</accession>
<keyword evidence="4" id="KW-1185">Reference proteome</keyword>
<dbReference type="CDD" id="cd10967">
    <property type="entry name" value="CE4_GLA_like_6s"/>
    <property type="match status" value="1"/>
</dbReference>
<protein>
    <recommendedName>
        <fullName evidence="2">NodB homology domain-containing protein</fullName>
    </recommendedName>
</protein>
<dbReference type="AlphaFoldDB" id="A0A1X9N7F3"/>
<dbReference type="InterPro" id="IPR002509">
    <property type="entry name" value="NODB_dom"/>
</dbReference>
<dbReference type="Gene3D" id="3.20.20.370">
    <property type="entry name" value="Glycoside hydrolase/deacetylase"/>
    <property type="match status" value="1"/>
</dbReference>
<dbReference type="OrthoDB" id="9784220at2"/>
<evidence type="ECO:0000313" key="4">
    <source>
        <dbReference type="Proteomes" id="UP000193450"/>
    </source>
</evidence>
<organism evidence="3 4">
    <name type="scientific">Oceanicoccus sagamiensis</name>
    <dbReference type="NCBI Taxonomy" id="716816"/>
    <lineage>
        <taxon>Bacteria</taxon>
        <taxon>Pseudomonadati</taxon>
        <taxon>Pseudomonadota</taxon>
        <taxon>Gammaproteobacteria</taxon>
        <taxon>Cellvibrionales</taxon>
        <taxon>Spongiibacteraceae</taxon>
        <taxon>Oceanicoccus</taxon>
    </lineage>
</organism>
<dbReference type="PANTHER" id="PTHR34216">
    <property type="match status" value="1"/>
</dbReference>
<evidence type="ECO:0000313" key="3">
    <source>
        <dbReference type="EMBL" id="ARN73616.1"/>
    </source>
</evidence>
<dbReference type="STRING" id="716816.BST96_05470"/>
<proteinExistence type="predicted"/>
<dbReference type="RefSeq" id="WP_085757730.1">
    <property type="nucleotide sequence ID" value="NZ_CP019343.1"/>
</dbReference>
<evidence type="ECO:0000256" key="1">
    <source>
        <dbReference type="ARBA" id="ARBA00022729"/>
    </source>
</evidence>